<dbReference type="RefSeq" id="WP_149325873.1">
    <property type="nucleotide sequence ID" value="NZ_CP043504.1"/>
</dbReference>
<keyword evidence="2" id="KW-1185">Reference proteome</keyword>
<dbReference type="OrthoDB" id="190168at2"/>
<gene>
    <name evidence="1" type="ORF">FLP23_10830</name>
</gene>
<reference evidence="1 2" key="1">
    <citation type="submission" date="2019-09" db="EMBL/GenBank/DDBJ databases">
        <title>Genome sequencing of strain KACC 19322.</title>
        <authorList>
            <person name="Heo J."/>
            <person name="Kim S.-J."/>
            <person name="Kim J.-S."/>
            <person name="Hong S.-B."/>
            <person name="Kwon S.-W."/>
        </authorList>
    </citation>
    <scope>NUCLEOTIDE SEQUENCE [LARGE SCALE GENOMIC DNA]</scope>
    <source>
        <strain evidence="1 2">KACC 19322</strain>
    </source>
</reference>
<dbReference type="SUPFAM" id="SSF56214">
    <property type="entry name" value="4'-phosphopantetheinyl transferase"/>
    <property type="match status" value="2"/>
</dbReference>
<evidence type="ECO:0000313" key="2">
    <source>
        <dbReference type="Proteomes" id="UP000322159"/>
    </source>
</evidence>
<dbReference type="KEGG" id="lyk:FLP23_10830"/>
<name>A0A5C1Y9I4_9MICO</name>
<sequence>MDPYVWAVDLDPAAAGESELALLSAVERRRFDESALTPGARFLAGRALLRRLAGEQLGLAPHEVPLAAVCPDCGGPHGRPVVEGSELRVSLAHSAVGVVAVAAWGRDIGVDIEPLAATARSSPAIREVAGGRGLAHWTRVEAVLKADGRGLRVDPRAVQIAPRGGRLEARIADRPTRYLLDEPDLAATLQVSVAIAR</sequence>
<protein>
    <submittedName>
        <fullName evidence="1">4-phosphopantetheinyl transferase</fullName>
    </submittedName>
</protein>
<accession>A0A5C1Y9I4</accession>
<dbReference type="InterPro" id="IPR037143">
    <property type="entry name" value="4-PPantetheinyl_Trfase_dom_sf"/>
</dbReference>
<dbReference type="EMBL" id="CP043504">
    <property type="protein sequence ID" value="QEO10456.1"/>
    <property type="molecule type" value="Genomic_DNA"/>
</dbReference>
<dbReference type="GO" id="GO:0000287">
    <property type="term" value="F:magnesium ion binding"/>
    <property type="evidence" value="ECO:0007669"/>
    <property type="project" value="InterPro"/>
</dbReference>
<dbReference type="Proteomes" id="UP000322159">
    <property type="component" value="Chromosome"/>
</dbReference>
<proteinExistence type="predicted"/>
<dbReference type="Gene3D" id="3.90.470.20">
    <property type="entry name" value="4'-phosphopantetheinyl transferase domain"/>
    <property type="match status" value="1"/>
</dbReference>
<dbReference type="GO" id="GO:0008897">
    <property type="term" value="F:holo-[acyl-carrier-protein] synthase activity"/>
    <property type="evidence" value="ECO:0007669"/>
    <property type="project" value="InterPro"/>
</dbReference>
<dbReference type="AlphaFoldDB" id="A0A5C1Y9I4"/>
<keyword evidence="1" id="KW-0808">Transferase</keyword>
<evidence type="ECO:0000313" key="1">
    <source>
        <dbReference type="EMBL" id="QEO10456.1"/>
    </source>
</evidence>
<organism evidence="1 2">
    <name type="scientific">Protaetiibacter larvae</name>
    <dbReference type="NCBI Taxonomy" id="2592654"/>
    <lineage>
        <taxon>Bacteria</taxon>
        <taxon>Bacillati</taxon>
        <taxon>Actinomycetota</taxon>
        <taxon>Actinomycetes</taxon>
        <taxon>Micrococcales</taxon>
        <taxon>Microbacteriaceae</taxon>
        <taxon>Protaetiibacter</taxon>
    </lineage>
</organism>